<keyword evidence="3" id="KW-0326">Glycosidase</keyword>
<protein>
    <recommendedName>
        <fullName evidence="4">Mannosylglycerate hydrolase MGH1-like glycoside hydrolase domain-containing protein</fullName>
    </recommendedName>
</protein>
<dbReference type="GeneID" id="57145843"/>
<sequence length="585" mass="64508">MSVPSLPSFDVREIPFSRRGSWMNLSPVIGLHRRVDDVHLVSHLTGMHAVLRLSLRRDGSSVDAETSADPSTLSWLVGGEAVASAVFESVDVVRLKGAGADLVLSDAAEELTPFTGSYFFREPRDGSWVFTSYETGRRYRISVLTGSASAEGEEALGQSVRAVTVSGADGWEVAVEQIETAAPAFTSFETFAEVAQRVREEFEEYLAAVGGWRTDDTPAVALAAYVLWSATVAPAGFVTRESVLMSKHWMDKVWSWDHTFNALALAPGAPELALDQFLAPFDHQDAAGAMPDSITHSEVLYNFVKPPIHGWALTRLRERLGRPLGRVELETVYARLARWSRFWLDSRTVAGRALPYYQHGNDSGWDNSTTFDHDRVIEAPDLAAFLAVQLDVVADLADELGLDDAAHWRDERDRVELALLTELRDADGFFAVGALSRARSKRTSLLNLLPVLASPRLPGEVVDTLADGIAAHLTEWGPATQRIDTEEYESDGYWRGPIWAPSTMLIEEGLRRGGRDALADTISERFRALCERSGFAENFDALTGEGLRDRAYTWTASVYLVFAHDHVERRRAARATGAADVEARV</sequence>
<dbReference type="InterPro" id="IPR054491">
    <property type="entry name" value="MGH1-like_GH"/>
</dbReference>
<dbReference type="Pfam" id="PF22422">
    <property type="entry name" value="MGH1-like_GH"/>
    <property type="match status" value="1"/>
</dbReference>
<comment type="caution">
    <text evidence="5">The sequence shown here is derived from an EMBL/GenBank/DDBJ whole genome shotgun (WGS) entry which is preliminary data.</text>
</comment>
<dbReference type="GO" id="GO:0004573">
    <property type="term" value="F:Glc3Man9GlcNAc2 oligosaccharide glucosidase activity"/>
    <property type="evidence" value="ECO:0007669"/>
    <property type="project" value="InterPro"/>
</dbReference>
<name>A0A4Y3QPL0_MICTE</name>
<keyword evidence="2" id="KW-0378">Hydrolase</keyword>
<evidence type="ECO:0000256" key="2">
    <source>
        <dbReference type="ARBA" id="ARBA00022801"/>
    </source>
</evidence>
<dbReference type="Gene3D" id="1.50.10.10">
    <property type="match status" value="1"/>
</dbReference>
<proteinExistence type="inferred from homology"/>
<dbReference type="Proteomes" id="UP000319525">
    <property type="component" value="Unassembled WGS sequence"/>
</dbReference>
<dbReference type="OrthoDB" id="9798687at2"/>
<dbReference type="RefSeq" id="WP_141378325.1">
    <property type="nucleotide sequence ID" value="NZ_BJML01000014.1"/>
</dbReference>
<evidence type="ECO:0000256" key="3">
    <source>
        <dbReference type="ARBA" id="ARBA00023295"/>
    </source>
</evidence>
<dbReference type="InterPro" id="IPR008928">
    <property type="entry name" value="6-hairpin_glycosidase_sf"/>
</dbReference>
<dbReference type="AlphaFoldDB" id="A0A4Y3QPL0"/>
<dbReference type="GO" id="GO:0006487">
    <property type="term" value="P:protein N-linked glycosylation"/>
    <property type="evidence" value="ECO:0007669"/>
    <property type="project" value="TreeGrafter"/>
</dbReference>
<gene>
    <name evidence="5" type="ORF">MTE01_31700</name>
</gene>
<evidence type="ECO:0000313" key="5">
    <source>
        <dbReference type="EMBL" id="GEB47225.1"/>
    </source>
</evidence>
<comment type="similarity">
    <text evidence="1">Belongs to the glycosyl hydrolase 63 family.</text>
</comment>
<dbReference type="PANTHER" id="PTHR10412">
    <property type="entry name" value="MANNOSYL-OLIGOSACCHARIDE GLUCOSIDASE"/>
    <property type="match status" value="1"/>
</dbReference>
<dbReference type="SUPFAM" id="SSF48208">
    <property type="entry name" value="Six-hairpin glycosidases"/>
    <property type="match status" value="1"/>
</dbReference>
<dbReference type="InterPro" id="IPR004888">
    <property type="entry name" value="Glycoside_hydrolase_63"/>
</dbReference>
<dbReference type="InterPro" id="IPR012341">
    <property type="entry name" value="6hp_glycosidase-like_sf"/>
</dbReference>
<reference evidence="5 6" key="1">
    <citation type="submission" date="2019-06" db="EMBL/GenBank/DDBJ databases">
        <title>Whole genome shotgun sequence of Microbacterium testaceum NBRC 12675.</title>
        <authorList>
            <person name="Hosoyama A."/>
            <person name="Uohara A."/>
            <person name="Ohji S."/>
            <person name="Ichikawa N."/>
        </authorList>
    </citation>
    <scope>NUCLEOTIDE SEQUENCE [LARGE SCALE GENOMIC DNA]</scope>
    <source>
        <strain evidence="5 6">NBRC 12675</strain>
    </source>
</reference>
<accession>A0A4Y3QPL0</accession>
<evidence type="ECO:0000256" key="1">
    <source>
        <dbReference type="ARBA" id="ARBA00010833"/>
    </source>
</evidence>
<dbReference type="EMBL" id="BJML01000014">
    <property type="protein sequence ID" value="GEB47225.1"/>
    <property type="molecule type" value="Genomic_DNA"/>
</dbReference>
<feature type="domain" description="Mannosylglycerate hydrolase MGH1-like glycoside hydrolase" evidence="4">
    <location>
        <begin position="252"/>
        <end position="555"/>
    </location>
</feature>
<organism evidence="5 6">
    <name type="scientific">Microbacterium testaceum</name>
    <name type="common">Aureobacterium testaceum</name>
    <name type="synonym">Brevibacterium testaceum</name>
    <dbReference type="NCBI Taxonomy" id="2033"/>
    <lineage>
        <taxon>Bacteria</taxon>
        <taxon>Bacillati</taxon>
        <taxon>Actinomycetota</taxon>
        <taxon>Actinomycetes</taxon>
        <taxon>Micrococcales</taxon>
        <taxon>Microbacteriaceae</taxon>
        <taxon>Microbacterium</taxon>
    </lineage>
</organism>
<dbReference type="PANTHER" id="PTHR10412:SF11">
    <property type="entry name" value="MANNOSYL-OLIGOSACCHARIDE GLUCOSIDASE"/>
    <property type="match status" value="1"/>
</dbReference>
<dbReference type="GO" id="GO:0009311">
    <property type="term" value="P:oligosaccharide metabolic process"/>
    <property type="evidence" value="ECO:0007669"/>
    <property type="project" value="InterPro"/>
</dbReference>
<evidence type="ECO:0000313" key="6">
    <source>
        <dbReference type="Proteomes" id="UP000319525"/>
    </source>
</evidence>
<evidence type="ECO:0000259" key="4">
    <source>
        <dbReference type="Pfam" id="PF22422"/>
    </source>
</evidence>